<dbReference type="PANTHER" id="PTHR43736:SF1">
    <property type="entry name" value="DIHYDRONEOPTERIN TRIPHOSPHATE DIPHOSPHATASE"/>
    <property type="match status" value="1"/>
</dbReference>
<dbReference type="InterPro" id="IPR015797">
    <property type="entry name" value="NUDIX_hydrolase-like_dom_sf"/>
</dbReference>
<dbReference type="PRINTS" id="PR00502">
    <property type="entry name" value="NUDIXFAMILY"/>
</dbReference>
<evidence type="ECO:0000256" key="2">
    <source>
        <dbReference type="RuleBase" id="RU003476"/>
    </source>
</evidence>
<dbReference type="SUPFAM" id="SSF55811">
    <property type="entry name" value="Nudix"/>
    <property type="match status" value="1"/>
</dbReference>
<dbReference type="PROSITE" id="PS51462">
    <property type="entry name" value="NUDIX"/>
    <property type="match status" value="1"/>
</dbReference>
<dbReference type="CDD" id="cd02883">
    <property type="entry name" value="NUDIX_Hydrolase"/>
    <property type="match status" value="1"/>
</dbReference>
<proteinExistence type="inferred from homology"/>
<protein>
    <recommendedName>
        <fullName evidence="3">Nudix hydrolase domain-containing protein</fullName>
    </recommendedName>
</protein>
<evidence type="ECO:0000313" key="4">
    <source>
        <dbReference type="EMBL" id="OGZ03244.1"/>
    </source>
</evidence>
<dbReference type="PANTHER" id="PTHR43736">
    <property type="entry name" value="ADP-RIBOSE PYROPHOSPHATASE"/>
    <property type="match status" value="1"/>
</dbReference>
<dbReference type="Proteomes" id="UP000178599">
    <property type="component" value="Unassembled WGS sequence"/>
</dbReference>
<feature type="domain" description="Nudix hydrolase" evidence="3">
    <location>
        <begin position="14"/>
        <end position="145"/>
    </location>
</feature>
<sequence length="161" mass="18821">MLSPLETLIRGKEGKHASVIACAKQKGKLFFILVKSPGNWSEWKFPGGRVENGENIKQAAKREFAEETGKENVVEDLKFFRKEKNKEIFFFFFYVFFHSFRSFRKDLKERGDEGEEVKIFSIDEMKSMQGFFQPHREVFLRFLKEECHGEGLNKNGIPVLA</sequence>
<dbReference type="EMBL" id="MHLE01000006">
    <property type="protein sequence ID" value="OGZ03244.1"/>
    <property type="molecule type" value="Genomic_DNA"/>
</dbReference>
<dbReference type="Gene3D" id="3.90.79.10">
    <property type="entry name" value="Nucleoside Triphosphate Pyrophosphohydrolase"/>
    <property type="match status" value="1"/>
</dbReference>
<dbReference type="InterPro" id="IPR000086">
    <property type="entry name" value="NUDIX_hydrolase_dom"/>
</dbReference>
<accession>A0A1G2CPA9</accession>
<organism evidence="4 5">
    <name type="scientific">Candidatus Liptonbacteria bacterium RIFOXYB1_FULL_36_10</name>
    <dbReference type="NCBI Taxonomy" id="1798654"/>
    <lineage>
        <taxon>Bacteria</taxon>
        <taxon>Candidatus Liptoniibacteriota</taxon>
    </lineage>
</organism>
<comment type="similarity">
    <text evidence="2">Belongs to the Nudix hydrolase family.</text>
</comment>
<dbReference type="Pfam" id="PF00293">
    <property type="entry name" value="NUDIX"/>
    <property type="match status" value="1"/>
</dbReference>
<dbReference type="PROSITE" id="PS00893">
    <property type="entry name" value="NUDIX_BOX"/>
    <property type="match status" value="1"/>
</dbReference>
<evidence type="ECO:0000256" key="1">
    <source>
        <dbReference type="ARBA" id="ARBA00022801"/>
    </source>
</evidence>
<dbReference type="InterPro" id="IPR020476">
    <property type="entry name" value="Nudix_hydrolase"/>
</dbReference>
<name>A0A1G2CPA9_9BACT</name>
<dbReference type="GO" id="GO:0016787">
    <property type="term" value="F:hydrolase activity"/>
    <property type="evidence" value="ECO:0007669"/>
    <property type="project" value="UniProtKB-KW"/>
</dbReference>
<evidence type="ECO:0000313" key="5">
    <source>
        <dbReference type="Proteomes" id="UP000178599"/>
    </source>
</evidence>
<gene>
    <name evidence="4" type="ORF">A2390_01700</name>
</gene>
<dbReference type="InterPro" id="IPR020084">
    <property type="entry name" value="NUDIX_hydrolase_CS"/>
</dbReference>
<keyword evidence="1 2" id="KW-0378">Hydrolase</keyword>
<evidence type="ECO:0000259" key="3">
    <source>
        <dbReference type="PROSITE" id="PS51462"/>
    </source>
</evidence>
<reference evidence="4 5" key="1">
    <citation type="journal article" date="2016" name="Nat. Commun.">
        <title>Thousands of microbial genomes shed light on interconnected biogeochemical processes in an aquifer system.</title>
        <authorList>
            <person name="Anantharaman K."/>
            <person name="Brown C.T."/>
            <person name="Hug L.A."/>
            <person name="Sharon I."/>
            <person name="Castelle C.J."/>
            <person name="Probst A.J."/>
            <person name="Thomas B.C."/>
            <person name="Singh A."/>
            <person name="Wilkins M.J."/>
            <person name="Karaoz U."/>
            <person name="Brodie E.L."/>
            <person name="Williams K.H."/>
            <person name="Hubbard S.S."/>
            <person name="Banfield J.F."/>
        </authorList>
    </citation>
    <scope>NUCLEOTIDE SEQUENCE [LARGE SCALE GENOMIC DNA]</scope>
</reference>
<comment type="caution">
    <text evidence="4">The sequence shown here is derived from an EMBL/GenBank/DDBJ whole genome shotgun (WGS) entry which is preliminary data.</text>
</comment>
<dbReference type="AlphaFoldDB" id="A0A1G2CPA9"/>